<reference evidence="1 2" key="1">
    <citation type="submission" date="2015-01" db="EMBL/GenBank/DDBJ databases">
        <title>Evolution of Trichinella species and genotypes.</title>
        <authorList>
            <person name="Korhonen P.K."/>
            <person name="Edoardo P."/>
            <person name="Giuseppe L.R."/>
            <person name="Gasser R.B."/>
        </authorList>
    </citation>
    <scope>NUCLEOTIDE SEQUENCE [LARGE SCALE GENOMIC DNA]</scope>
    <source>
        <strain evidence="1">ISS470</strain>
    </source>
</reference>
<comment type="caution">
    <text evidence="1">The sequence shown here is derived from an EMBL/GenBank/DDBJ whole genome shotgun (WGS) entry which is preliminary data.</text>
</comment>
<name>A0A0V1FN64_TRIPS</name>
<dbReference type="EMBL" id="JYDT01000057">
    <property type="protein sequence ID" value="KRY87333.1"/>
    <property type="molecule type" value="Genomic_DNA"/>
</dbReference>
<evidence type="ECO:0000313" key="2">
    <source>
        <dbReference type="Proteomes" id="UP000054995"/>
    </source>
</evidence>
<dbReference type="AlphaFoldDB" id="A0A0V1FN64"/>
<sequence length="84" mass="10028">MWKQDLVYFLISVFFRNPIKHTNHSNHLNRVTGLDNKPRSQINDNPQQAINNKLNYHFICVSLYRECENHQTRSTSKYHIIEAS</sequence>
<gene>
    <name evidence="1" type="ORF">T4D_6491</name>
</gene>
<proteinExistence type="predicted"/>
<dbReference type="Proteomes" id="UP000054995">
    <property type="component" value="Unassembled WGS sequence"/>
</dbReference>
<organism evidence="1 2">
    <name type="scientific">Trichinella pseudospiralis</name>
    <name type="common">Parasitic roundworm</name>
    <dbReference type="NCBI Taxonomy" id="6337"/>
    <lineage>
        <taxon>Eukaryota</taxon>
        <taxon>Metazoa</taxon>
        <taxon>Ecdysozoa</taxon>
        <taxon>Nematoda</taxon>
        <taxon>Enoplea</taxon>
        <taxon>Dorylaimia</taxon>
        <taxon>Trichinellida</taxon>
        <taxon>Trichinellidae</taxon>
        <taxon>Trichinella</taxon>
    </lineage>
</organism>
<evidence type="ECO:0000313" key="1">
    <source>
        <dbReference type="EMBL" id="KRY87333.1"/>
    </source>
</evidence>
<protein>
    <submittedName>
        <fullName evidence="1">Uncharacterized protein</fullName>
    </submittedName>
</protein>
<keyword evidence="2" id="KW-1185">Reference proteome</keyword>
<accession>A0A0V1FN64</accession>